<evidence type="ECO:0000256" key="2">
    <source>
        <dbReference type="ARBA" id="ARBA00007424"/>
    </source>
</evidence>
<gene>
    <name evidence="7" type="primary">ribH</name>
    <name evidence="8" type="ORF">SAMN07250955_109108</name>
</gene>
<feature type="binding site" evidence="7">
    <location>
        <begin position="86"/>
        <end position="88"/>
    </location>
    <ligand>
        <name>5-amino-6-(D-ribitylamino)uracil</name>
        <dbReference type="ChEBI" id="CHEBI:15934"/>
    </ligand>
</feature>
<dbReference type="AlphaFoldDB" id="A0A212RJL9"/>
<organism evidence="8 9">
    <name type="scientific">Arboricoccus pini</name>
    <dbReference type="NCBI Taxonomy" id="1963835"/>
    <lineage>
        <taxon>Bacteria</taxon>
        <taxon>Pseudomonadati</taxon>
        <taxon>Pseudomonadota</taxon>
        <taxon>Alphaproteobacteria</taxon>
        <taxon>Geminicoccales</taxon>
        <taxon>Geminicoccaceae</taxon>
        <taxon>Arboricoccus</taxon>
    </lineage>
</organism>
<dbReference type="EMBL" id="FYEH01000009">
    <property type="protein sequence ID" value="SNB72486.1"/>
    <property type="molecule type" value="Genomic_DNA"/>
</dbReference>
<evidence type="ECO:0000256" key="3">
    <source>
        <dbReference type="ARBA" id="ARBA00012664"/>
    </source>
</evidence>
<dbReference type="Gene3D" id="3.40.50.960">
    <property type="entry name" value="Lumazine/riboflavin synthase"/>
    <property type="match status" value="1"/>
</dbReference>
<dbReference type="Proteomes" id="UP000197065">
    <property type="component" value="Unassembled WGS sequence"/>
</dbReference>
<dbReference type="InterPro" id="IPR036467">
    <property type="entry name" value="LS/RS_sf"/>
</dbReference>
<accession>A0A212RJL9</accession>
<dbReference type="Pfam" id="PF00885">
    <property type="entry name" value="DMRL_synthase"/>
    <property type="match status" value="1"/>
</dbReference>
<dbReference type="InterPro" id="IPR002180">
    <property type="entry name" value="LS/RS"/>
</dbReference>
<dbReference type="GO" id="GO:0009349">
    <property type="term" value="C:riboflavin synthase complex"/>
    <property type="evidence" value="ECO:0007669"/>
    <property type="project" value="InterPro"/>
</dbReference>
<feature type="active site" description="Proton donor" evidence="7">
    <location>
        <position position="94"/>
    </location>
</feature>
<sequence length="167" mass="18184">MNQSELVTTSHALINRLNGRIAFIQAGWHSDIVAQCRESFLERMRELGVPASAIDIVSVPGAFEIPLRAKLLSKAGQHAAVVGAALVVDGGIYRHDFVAQAVISGLMNVQLETQVPIFSAVLTPHQFHEHDAHRAFFVEHFKVKGREVADACLQTLSSMHQPMPAAA</sequence>
<feature type="binding site" evidence="7">
    <location>
        <begin position="62"/>
        <end position="64"/>
    </location>
    <ligand>
        <name>5-amino-6-(D-ribitylamino)uracil</name>
        <dbReference type="ChEBI" id="CHEBI:15934"/>
    </ligand>
</feature>
<reference evidence="8 9" key="1">
    <citation type="submission" date="2017-06" db="EMBL/GenBank/DDBJ databases">
        <authorList>
            <person name="Kim H.J."/>
            <person name="Triplett B.A."/>
        </authorList>
    </citation>
    <scope>NUCLEOTIDE SEQUENCE [LARGE SCALE GENOMIC DNA]</scope>
    <source>
        <strain evidence="8 9">B29T1</strain>
    </source>
</reference>
<dbReference type="SUPFAM" id="SSF52121">
    <property type="entry name" value="Lumazine synthase"/>
    <property type="match status" value="1"/>
</dbReference>
<comment type="function">
    <text evidence="7">Catalyzes the formation of 6,7-dimethyl-8-ribityllumazine by condensation of 5-amino-6-(D-ribitylamino)uracil with 3,4-dihydroxy-2-butanone 4-phosphate. This is the penultimate step in the biosynthesis of riboflavin.</text>
</comment>
<feature type="binding site" evidence="7">
    <location>
        <position position="28"/>
    </location>
    <ligand>
        <name>5-amino-6-(D-ribitylamino)uracil</name>
        <dbReference type="ChEBI" id="CHEBI:15934"/>
    </ligand>
</feature>
<dbReference type="GO" id="GO:0009231">
    <property type="term" value="P:riboflavin biosynthetic process"/>
    <property type="evidence" value="ECO:0007669"/>
    <property type="project" value="UniProtKB-UniRule"/>
</dbReference>
<evidence type="ECO:0000256" key="4">
    <source>
        <dbReference type="ARBA" id="ARBA00022619"/>
    </source>
</evidence>
<keyword evidence="4 7" id="KW-0686">Riboflavin biosynthesis</keyword>
<feature type="binding site" evidence="7">
    <location>
        <position position="134"/>
    </location>
    <ligand>
        <name>(2S)-2-hydroxy-3-oxobutyl phosphate</name>
        <dbReference type="ChEBI" id="CHEBI:58830"/>
    </ligand>
</feature>
<evidence type="ECO:0000256" key="6">
    <source>
        <dbReference type="ARBA" id="ARBA00048785"/>
    </source>
</evidence>
<evidence type="ECO:0000313" key="8">
    <source>
        <dbReference type="EMBL" id="SNB72486.1"/>
    </source>
</evidence>
<evidence type="ECO:0000256" key="7">
    <source>
        <dbReference type="HAMAP-Rule" id="MF_00178"/>
    </source>
</evidence>
<dbReference type="RefSeq" id="WP_088562045.1">
    <property type="nucleotide sequence ID" value="NZ_FYEH01000009.1"/>
</dbReference>
<keyword evidence="5 7" id="KW-0808">Transferase</keyword>
<dbReference type="NCBIfam" id="NF009084">
    <property type="entry name" value="PRK12419.1"/>
    <property type="match status" value="1"/>
</dbReference>
<feature type="binding site" evidence="7">
    <location>
        <position position="119"/>
    </location>
    <ligand>
        <name>5-amino-6-(D-ribitylamino)uracil</name>
        <dbReference type="ChEBI" id="CHEBI:15934"/>
    </ligand>
</feature>
<evidence type="ECO:0000256" key="1">
    <source>
        <dbReference type="ARBA" id="ARBA00004917"/>
    </source>
</evidence>
<comment type="pathway">
    <text evidence="1 7">Cofactor biosynthesis; riboflavin biosynthesis; riboflavin from 2-hydroxy-3-oxobutyl phosphate and 5-amino-6-(D-ribitylamino)uracil: step 1/2.</text>
</comment>
<protein>
    <recommendedName>
        <fullName evidence="3 7">6,7-dimethyl-8-ribityllumazine synthase</fullName>
        <shortName evidence="7">DMRL synthase</shortName>
        <shortName evidence="7">LS</shortName>
        <shortName evidence="7">Lumazine synthase</shortName>
        <ecNumber evidence="3 7">2.5.1.78</ecNumber>
    </recommendedName>
</protein>
<comment type="caution">
    <text evidence="7">Lacks conserved residue(s) required for the propagation of feature annotation.</text>
</comment>
<evidence type="ECO:0000313" key="9">
    <source>
        <dbReference type="Proteomes" id="UP000197065"/>
    </source>
</evidence>
<dbReference type="HAMAP" id="MF_00178">
    <property type="entry name" value="Lumazine_synth"/>
    <property type="match status" value="1"/>
</dbReference>
<dbReference type="UniPathway" id="UPA00275">
    <property type="reaction ID" value="UER00404"/>
</dbReference>
<comment type="catalytic activity">
    <reaction evidence="6 7">
        <text>(2S)-2-hydroxy-3-oxobutyl phosphate + 5-amino-6-(D-ribitylamino)uracil = 6,7-dimethyl-8-(1-D-ribityl)lumazine + phosphate + 2 H2O + H(+)</text>
        <dbReference type="Rhea" id="RHEA:26152"/>
        <dbReference type="ChEBI" id="CHEBI:15377"/>
        <dbReference type="ChEBI" id="CHEBI:15378"/>
        <dbReference type="ChEBI" id="CHEBI:15934"/>
        <dbReference type="ChEBI" id="CHEBI:43474"/>
        <dbReference type="ChEBI" id="CHEBI:58201"/>
        <dbReference type="ChEBI" id="CHEBI:58830"/>
        <dbReference type="EC" id="2.5.1.78"/>
    </reaction>
</comment>
<keyword evidence="9" id="KW-1185">Reference proteome</keyword>
<dbReference type="InterPro" id="IPR034964">
    <property type="entry name" value="LS"/>
</dbReference>
<dbReference type="PANTHER" id="PTHR21058">
    <property type="entry name" value="6,7-DIMETHYL-8-RIBITYLLUMAZINE SYNTHASE DMRL SYNTHASE LUMAZINE SYNTHASE"/>
    <property type="match status" value="1"/>
</dbReference>
<dbReference type="EC" id="2.5.1.78" evidence="3 7"/>
<dbReference type="GO" id="GO:0000906">
    <property type="term" value="F:6,7-dimethyl-8-ribityllumazine synthase activity"/>
    <property type="evidence" value="ECO:0007669"/>
    <property type="project" value="UniProtKB-UniRule"/>
</dbReference>
<proteinExistence type="inferred from homology"/>
<evidence type="ECO:0000256" key="5">
    <source>
        <dbReference type="ARBA" id="ARBA00022679"/>
    </source>
</evidence>
<dbReference type="PANTHER" id="PTHR21058:SF0">
    <property type="entry name" value="6,7-DIMETHYL-8-RIBITYLLUMAZINE SYNTHASE"/>
    <property type="match status" value="1"/>
</dbReference>
<dbReference type="GO" id="GO:0005829">
    <property type="term" value="C:cytosol"/>
    <property type="evidence" value="ECO:0007669"/>
    <property type="project" value="TreeGrafter"/>
</dbReference>
<comment type="similarity">
    <text evidence="2 7">Belongs to the DMRL synthase family.</text>
</comment>
<name>A0A212RJL9_9PROT</name>
<dbReference type="OrthoDB" id="9797659at2"/>